<protein>
    <submittedName>
        <fullName evidence="1">Uncharacterized protein</fullName>
    </submittedName>
</protein>
<dbReference type="AlphaFoldDB" id="Q6MY47"/>
<name>Q6MY47_ASPFM</name>
<sequence>MHIATATGLLNHNIQAMLLLGVVSCTAHIWFSQQALEKISARAGDSKTTKYVDSFGSPTAPSLQYIANILVA</sequence>
<gene>
    <name evidence="1" type="ORF">AfA10A1.070</name>
</gene>
<evidence type="ECO:0000313" key="1">
    <source>
        <dbReference type="EMBL" id="CAF32156.1"/>
    </source>
</evidence>
<accession>Q6MY47</accession>
<organism evidence="1">
    <name type="scientific">Aspergillus fumigatus</name>
    <name type="common">Neosartorya fumigata</name>
    <dbReference type="NCBI Taxonomy" id="746128"/>
    <lineage>
        <taxon>Eukaryota</taxon>
        <taxon>Fungi</taxon>
        <taxon>Dikarya</taxon>
        <taxon>Ascomycota</taxon>
        <taxon>Pezizomycotina</taxon>
        <taxon>Eurotiomycetes</taxon>
        <taxon>Eurotiomycetidae</taxon>
        <taxon>Eurotiales</taxon>
        <taxon>Aspergillaceae</taxon>
        <taxon>Aspergillus</taxon>
        <taxon>Aspergillus subgen. Fumigati</taxon>
    </lineage>
</organism>
<dbReference type="EMBL" id="BX649607">
    <property type="protein sequence ID" value="CAF32156.1"/>
    <property type="molecule type" value="Genomic_DNA"/>
</dbReference>
<reference evidence="1" key="1">
    <citation type="journal article" date="2004" name="Fungal Genet. Biol.">
        <title>Insight into the genome of Aspergillus fumigatus: analysis of a 922 kb region encompassing the nitrate assimilation gene cluster.</title>
        <authorList>
            <person name="Pain A."/>
            <person name="Woodward J."/>
            <person name="Quail M.A."/>
            <person name="Anderson M.J."/>
            <person name="Clark R."/>
            <person name="Collins M."/>
            <person name="Fosker N."/>
            <person name="Fraser A."/>
            <person name="Harris D."/>
            <person name="Larke N."/>
            <person name="Murphy L."/>
            <person name="Humphray S."/>
            <person name="O'Neil S."/>
            <person name="Pertea M."/>
            <person name="Price C."/>
            <person name="Rabbinowitsch E."/>
            <person name="Rajandream M-A."/>
            <person name="Salzberg S."/>
            <person name="Saunders D."/>
            <person name="Seegar K."/>
            <person name="Sharp S."/>
            <person name="Warren T."/>
            <person name="Denning D.W."/>
            <person name="Barrell B."/>
            <person name="Hall N."/>
        </authorList>
    </citation>
    <scope>NUCLEOTIDE SEQUENCE</scope>
</reference>
<proteinExistence type="predicted"/>